<keyword evidence="5" id="KW-1185">Reference proteome</keyword>
<evidence type="ECO:0000256" key="2">
    <source>
        <dbReference type="SAM" id="MobiDB-lite"/>
    </source>
</evidence>
<feature type="compositionally biased region" description="Basic and acidic residues" evidence="2">
    <location>
        <begin position="13"/>
        <end position="26"/>
    </location>
</feature>
<feature type="compositionally biased region" description="Polar residues" evidence="2">
    <location>
        <begin position="647"/>
        <end position="661"/>
    </location>
</feature>
<gene>
    <name evidence="4" type="ORF">R1flu_015183</name>
</gene>
<name>A0ABD1YIC0_9MARC</name>
<feature type="region of interest" description="Disordered" evidence="2">
    <location>
        <begin position="1"/>
        <end position="26"/>
    </location>
</feature>
<protein>
    <recommendedName>
        <fullName evidence="3">RING-type domain-containing protein</fullName>
    </recommendedName>
</protein>
<dbReference type="Proteomes" id="UP001605036">
    <property type="component" value="Unassembled WGS sequence"/>
</dbReference>
<feature type="region of interest" description="Disordered" evidence="2">
    <location>
        <begin position="619"/>
        <end position="676"/>
    </location>
</feature>
<dbReference type="InterPro" id="IPR013083">
    <property type="entry name" value="Znf_RING/FYVE/PHD"/>
</dbReference>
<feature type="compositionally biased region" description="Polar residues" evidence="2">
    <location>
        <begin position="619"/>
        <end position="632"/>
    </location>
</feature>
<accession>A0ABD1YIC0</accession>
<dbReference type="PROSITE" id="PS50089">
    <property type="entry name" value="ZF_RING_2"/>
    <property type="match status" value="1"/>
</dbReference>
<evidence type="ECO:0000313" key="4">
    <source>
        <dbReference type="EMBL" id="KAL2630497.1"/>
    </source>
</evidence>
<dbReference type="PANTHER" id="PTHR31150">
    <property type="entry name" value="EXPRESSED PROTEIN"/>
    <property type="match status" value="1"/>
</dbReference>
<keyword evidence="1" id="KW-0479">Metal-binding</keyword>
<dbReference type="InterPro" id="IPR001841">
    <property type="entry name" value="Znf_RING"/>
</dbReference>
<feature type="compositionally biased region" description="Polar residues" evidence="2">
    <location>
        <begin position="182"/>
        <end position="191"/>
    </location>
</feature>
<dbReference type="GO" id="GO:0008270">
    <property type="term" value="F:zinc ion binding"/>
    <property type="evidence" value="ECO:0007669"/>
    <property type="project" value="UniProtKB-KW"/>
</dbReference>
<keyword evidence="1" id="KW-0862">Zinc</keyword>
<dbReference type="Gene3D" id="3.30.40.10">
    <property type="entry name" value="Zinc/RING finger domain, C3HC4 (zinc finger)"/>
    <property type="match status" value="1"/>
</dbReference>
<dbReference type="PANTHER" id="PTHR31150:SF32">
    <property type="entry name" value="RING_U-BOX SUPERFAMILY PROTEIN"/>
    <property type="match status" value="1"/>
</dbReference>
<dbReference type="AlphaFoldDB" id="A0ABD1YIC0"/>
<sequence length="676" mass="73342">MTVFTGPAGRTSGGHDRWPEENSGKRECGPALWAKYRRNVKWMSPQTLRYSSSHFLTPAFPRTTEQDEALFLFRSRMLLRSAPSSTPIRRYASGVLGPGFYRRVEDQFTLSSVTSGYYLIAYAFCSRARPNMYMGVSVQQLRSEKHVKSANTGSLCCVAARPHGSSVGNDNWSNGPREPHWRTNSGFSPPLSSRWENKSHPEELAAVANALQMHRRSFSSSSRGSRSNSRAGSARFLGHHRTISGSIFSHSGSPSESFRAPHWNPLSSSSGRMDNYIAATTDSISSPSVTIISSKEEFQSGNFSAVSDTPESTSSSFVGDYSQAPVGCQPSTSQRQHSGGHSCMSKSAFPLGSHPLLTRQTSDSRIHGAGSSRAVEGRHEGRHSFRWSGSSGGESSVGSIGGASDWWSMQTFSELVASSRRERLRWTSASSPSDFGWGPTRESLDRGLLAIDRIRAGSAHAASASPRAEAQACGVCSRLLAQRSPWSSYRMVGSADCTVVGVLVCGHVYHAECLEQATPETKRQDPPCPRCEAAEKAHQKATNSVEPVHVVKGCASKPSSVQCQSSSRNKLSRIGVATDDISGPEFSSRHSFSEGGKSVLGTSISEKLSLGKSLSRRQFSFRNRSAKESSSGDAVPKKPGSPARVSPDSSSEDQPISTLSQPKKLRSSSFRYIKRW</sequence>
<organism evidence="4 5">
    <name type="scientific">Riccia fluitans</name>
    <dbReference type="NCBI Taxonomy" id="41844"/>
    <lineage>
        <taxon>Eukaryota</taxon>
        <taxon>Viridiplantae</taxon>
        <taxon>Streptophyta</taxon>
        <taxon>Embryophyta</taxon>
        <taxon>Marchantiophyta</taxon>
        <taxon>Marchantiopsida</taxon>
        <taxon>Marchantiidae</taxon>
        <taxon>Marchantiales</taxon>
        <taxon>Ricciaceae</taxon>
        <taxon>Riccia</taxon>
    </lineage>
</organism>
<feature type="region of interest" description="Disordered" evidence="2">
    <location>
        <begin position="167"/>
        <end position="195"/>
    </location>
</feature>
<feature type="compositionally biased region" description="Polar residues" evidence="2">
    <location>
        <begin position="329"/>
        <end position="339"/>
    </location>
</feature>
<keyword evidence="1" id="KW-0863">Zinc-finger</keyword>
<feature type="region of interest" description="Disordered" evidence="2">
    <location>
        <begin position="574"/>
        <end position="598"/>
    </location>
</feature>
<evidence type="ECO:0000256" key="1">
    <source>
        <dbReference type="PROSITE-ProRule" id="PRU00175"/>
    </source>
</evidence>
<dbReference type="EMBL" id="JBHFFA010000004">
    <property type="protein sequence ID" value="KAL2630497.1"/>
    <property type="molecule type" value="Genomic_DNA"/>
</dbReference>
<dbReference type="SUPFAM" id="SSF57850">
    <property type="entry name" value="RING/U-box"/>
    <property type="match status" value="1"/>
</dbReference>
<reference evidence="4 5" key="1">
    <citation type="submission" date="2024-09" db="EMBL/GenBank/DDBJ databases">
        <title>Chromosome-scale assembly of Riccia fluitans.</title>
        <authorList>
            <person name="Paukszto L."/>
            <person name="Sawicki J."/>
            <person name="Karawczyk K."/>
            <person name="Piernik-Szablinska J."/>
            <person name="Szczecinska M."/>
            <person name="Mazdziarz M."/>
        </authorList>
    </citation>
    <scope>NUCLEOTIDE SEQUENCE [LARGE SCALE GENOMIC DNA]</scope>
    <source>
        <strain evidence="4">Rf_01</strain>
        <tissue evidence="4">Aerial parts of the thallus</tissue>
    </source>
</reference>
<feature type="domain" description="RING-type" evidence="3">
    <location>
        <begin position="473"/>
        <end position="532"/>
    </location>
</feature>
<feature type="region of interest" description="Disordered" evidence="2">
    <location>
        <begin position="325"/>
        <end position="396"/>
    </location>
</feature>
<evidence type="ECO:0000259" key="3">
    <source>
        <dbReference type="PROSITE" id="PS50089"/>
    </source>
</evidence>
<evidence type="ECO:0000313" key="5">
    <source>
        <dbReference type="Proteomes" id="UP001605036"/>
    </source>
</evidence>
<comment type="caution">
    <text evidence="4">The sequence shown here is derived from an EMBL/GenBank/DDBJ whole genome shotgun (WGS) entry which is preliminary data.</text>
</comment>
<proteinExistence type="predicted"/>